<evidence type="ECO:0000256" key="4">
    <source>
        <dbReference type="ARBA" id="ARBA00022989"/>
    </source>
</evidence>
<name>A0A9D2PYH2_9MICO</name>
<feature type="transmembrane region" description="Helical" evidence="6">
    <location>
        <begin position="257"/>
        <end position="281"/>
    </location>
</feature>
<evidence type="ECO:0000256" key="5">
    <source>
        <dbReference type="ARBA" id="ARBA00023136"/>
    </source>
</evidence>
<accession>A0A9D2PYH2</accession>
<keyword evidence="4 6" id="KW-1133">Transmembrane helix</keyword>
<feature type="transmembrane region" description="Helical" evidence="6">
    <location>
        <begin position="752"/>
        <end position="774"/>
    </location>
</feature>
<keyword evidence="2" id="KW-1003">Cell membrane</keyword>
<dbReference type="EMBL" id="DWWC01000098">
    <property type="protein sequence ID" value="HJC69001.1"/>
    <property type="molecule type" value="Genomic_DNA"/>
</dbReference>
<gene>
    <name evidence="8" type="ORF">H9932_04880</name>
</gene>
<reference evidence="8" key="2">
    <citation type="submission" date="2021-04" db="EMBL/GenBank/DDBJ databases">
        <authorList>
            <person name="Gilroy R."/>
        </authorList>
    </citation>
    <scope>NUCLEOTIDE SEQUENCE</scope>
    <source>
        <strain evidence="8">CHK130-7132</strain>
    </source>
</reference>
<feature type="transmembrane region" description="Helical" evidence="6">
    <location>
        <begin position="648"/>
        <end position="673"/>
    </location>
</feature>
<feature type="domain" description="ABC3 transporter permease C-terminal" evidence="7">
    <location>
        <begin position="264"/>
        <end position="359"/>
    </location>
</feature>
<sequence length="788" mass="82172">MMLIRMARAALRSERSVLTVLGALLLLAALLACTGAALMARLSGAGEELLDRADAPDLVQMHAGELDEEEIDRFAEGRPEVSAHRVAPLLGIDGAELQLDGESQAGSVQEISLAVPDPERDLMLVAEDDSPLTEVEPGTVWLPVFHRTEQGIQVGSTLVITAPDGYRLELTVAGFVRDSTMNTPIAGSKRLAVAAQDLAAVAAHTGTFEHLISFWVEDPATDIAALRTAYQTQGLPSAGPLVDRSAFALFTVIAEGLVASVVLLAAALVLMVALLCLRLALRTALERDRRELAVISVIGIAARDQRRVHLLVHGAVALAASTLGLLGALALEPLLSAGLTAYVGERGGPRMVLVPAAVAALLVGAVCASVELQLRRVQRTGPLAVLRGEGRTGTRPGRLRLHRSPLPVGISLGVMALLRRGGGTVLLTGVLAVSTVLVMLPSAVTSTLSSPQFSSYLGLGAEQLRLDIPHAGAADEERFAQAQRVLAEDPRVQAHSARVATHHLVTAADGTRLALPVISGDHVDAPGRHVEGRSPREPDEIALSLLAADEAGVGVGDRLAVEVAGQERALEVVGTYQDLTYGGLTAEGRLSTAGEQVLWYVLSATPAAGEHHDVLATELAAALPGVRVSDADDHREQLLGPLAERMRIAAGGAILAGLALAVLLSAMTSRLWLAAEAGPLAIRSALGASPASLRAPYLTRMLLSLAAGVLLGTALTLTAGQGLLNLMLEGMFGGIQRLFSGTSRVPLLIDPLTTALALPLALVAAVTITTLLVCRRIRTADVRTLTAE</sequence>
<feature type="domain" description="ABC3 transporter permease C-terminal" evidence="7">
    <location>
        <begin position="654"/>
        <end position="778"/>
    </location>
</feature>
<dbReference type="InterPro" id="IPR038766">
    <property type="entry name" value="Membrane_comp_ABC_pdt"/>
</dbReference>
<dbReference type="GO" id="GO:0005886">
    <property type="term" value="C:plasma membrane"/>
    <property type="evidence" value="ECO:0007669"/>
    <property type="project" value="UniProtKB-SubCell"/>
</dbReference>
<feature type="transmembrane region" description="Helical" evidence="6">
    <location>
        <begin position="702"/>
        <end position="724"/>
    </location>
</feature>
<proteinExistence type="predicted"/>
<comment type="subcellular location">
    <subcellularLocation>
        <location evidence="1">Cell membrane</location>
        <topology evidence="1">Multi-pass membrane protein</topology>
    </subcellularLocation>
</comment>
<evidence type="ECO:0000256" key="3">
    <source>
        <dbReference type="ARBA" id="ARBA00022692"/>
    </source>
</evidence>
<dbReference type="InterPro" id="IPR003838">
    <property type="entry name" value="ABC3_permease_C"/>
</dbReference>
<dbReference type="AlphaFoldDB" id="A0A9D2PYH2"/>
<dbReference type="PANTHER" id="PTHR30287">
    <property type="entry name" value="MEMBRANE COMPONENT OF PREDICTED ABC SUPERFAMILY METABOLITE UPTAKE TRANSPORTER"/>
    <property type="match status" value="1"/>
</dbReference>
<organism evidence="8 9">
    <name type="scientific">Candidatus Brachybacterium intestinipullorum</name>
    <dbReference type="NCBI Taxonomy" id="2838512"/>
    <lineage>
        <taxon>Bacteria</taxon>
        <taxon>Bacillati</taxon>
        <taxon>Actinomycetota</taxon>
        <taxon>Actinomycetes</taxon>
        <taxon>Micrococcales</taxon>
        <taxon>Dermabacteraceae</taxon>
        <taxon>Brachybacterium</taxon>
    </lineage>
</organism>
<reference evidence="8" key="1">
    <citation type="journal article" date="2021" name="PeerJ">
        <title>Extensive microbial diversity within the chicken gut microbiome revealed by metagenomics and culture.</title>
        <authorList>
            <person name="Gilroy R."/>
            <person name="Ravi A."/>
            <person name="Getino M."/>
            <person name="Pursley I."/>
            <person name="Horton D.L."/>
            <person name="Alikhan N.F."/>
            <person name="Baker D."/>
            <person name="Gharbi K."/>
            <person name="Hall N."/>
            <person name="Watson M."/>
            <person name="Adriaenssens E.M."/>
            <person name="Foster-Nyarko E."/>
            <person name="Jarju S."/>
            <person name="Secka A."/>
            <person name="Antonio M."/>
            <person name="Oren A."/>
            <person name="Chaudhuri R.R."/>
            <person name="La Ragione R."/>
            <person name="Hildebrand F."/>
            <person name="Pallen M.J."/>
        </authorList>
    </citation>
    <scope>NUCLEOTIDE SEQUENCE</scope>
    <source>
        <strain evidence="8">CHK130-7132</strain>
    </source>
</reference>
<keyword evidence="5 6" id="KW-0472">Membrane</keyword>
<evidence type="ECO:0000256" key="1">
    <source>
        <dbReference type="ARBA" id="ARBA00004651"/>
    </source>
</evidence>
<comment type="caution">
    <text evidence="8">The sequence shown here is derived from an EMBL/GenBank/DDBJ whole genome shotgun (WGS) entry which is preliminary data.</text>
</comment>
<protein>
    <recommendedName>
        <fullName evidence="7">ABC3 transporter permease C-terminal domain-containing protein</fullName>
    </recommendedName>
</protein>
<feature type="transmembrane region" description="Helical" evidence="6">
    <location>
        <begin position="310"/>
        <end position="331"/>
    </location>
</feature>
<evidence type="ECO:0000259" key="7">
    <source>
        <dbReference type="Pfam" id="PF02687"/>
    </source>
</evidence>
<dbReference type="PROSITE" id="PS51257">
    <property type="entry name" value="PROKAR_LIPOPROTEIN"/>
    <property type="match status" value="1"/>
</dbReference>
<feature type="transmembrane region" description="Helical" evidence="6">
    <location>
        <begin position="425"/>
        <end position="444"/>
    </location>
</feature>
<dbReference type="Proteomes" id="UP000823854">
    <property type="component" value="Unassembled WGS sequence"/>
</dbReference>
<dbReference type="PANTHER" id="PTHR30287:SF2">
    <property type="entry name" value="BLL1001 PROTEIN"/>
    <property type="match status" value="1"/>
</dbReference>
<dbReference type="Pfam" id="PF02687">
    <property type="entry name" value="FtsX"/>
    <property type="match status" value="2"/>
</dbReference>
<evidence type="ECO:0000256" key="2">
    <source>
        <dbReference type="ARBA" id="ARBA00022475"/>
    </source>
</evidence>
<evidence type="ECO:0000313" key="9">
    <source>
        <dbReference type="Proteomes" id="UP000823854"/>
    </source>
</evidence>
<evidence type="ECO:0000256" key="6">
    <source>
        <dbReference type="SAM" id="Phobius"/>
    </source>
</evidence>
<evidence type="ECO:0000313" key="8">
    <source>
        <dbReference type="EMBL" id="HJC69001.1"/>
    </source>
</evidence>
<feature type="transmembrane region" description="Helical" evidence="6">
    <location>
        <begin position="351"/>
        <end position="370"/>
    </location>
</feature>
<keyword evidence="3 6" id="KW-0812">Transmembrane</keyword>